<reference evidence="3" key="1">
    <citation type="submission" date="2012-02" db="EMBL/GenBank/DDBJ databases">
        <title>Genome sequencing of Giardia lamblia Genotypes A2 and B isolates (DH and GS) and comparative analysis with the genomes of Genotypes A1 and E (WB and Pig).</title>
        <authorList>
            <person name="Adam R."/>
            <person name="Dahlstrom E."/>
            <person name="Martens C."/>
            <person name="Bruno D."/>
            <person name="Barbian K."/>
            <person name="Porcella S.F."/>
            <person name="Nash T."/>
        </authorList>
    </citation>
    <scope>NUCLEOTIDE SEQUENCE</scope>
    <source>
        <strain evidence="3">GS</strain>
    </source>
</reference>
<feature type="transmembrane region" description="Helical" evidence="1">
    <location>
        <begin position="24"/>
        <end position="47"/>
    </location>
</feature>
<organism evidence="2 3">
    <name type="scientific">Giardia intestinalis</name>
    <name type="common">Giardia lamblia</name>
    <dbReference type="NCBI Taxonomy" id="5741"/>
    <lineage>
        <taxon>Eukaryota</taxon>
        <taxon>Metamonada</taxon>
        <taxon>Diplomonadida</taxon>
        <taxon>Hexamitidae</taxon>
        <taxon>Giardiinae</taxon>
        <taxon>Giardia</taxon>
    </lineage>
</organism>
<dbReference type="OrthoDB" id="6515930at2759"/>
<keyword evidence="1" id="KW-0812">Transmembrane</keyword>
<keyword evidence="1" id="KW-1133">Transmembrane helix</keyword>
<gene>
    <name evidence="2" type="ORF">GSB_151098</name>
</gene>
<sequence length="77" mass="8153">MDGYALQGDACVSRSRRASSSSTVAVVSVVVALLVVAAAALACWFVLRRRRRGPRGASGRKRGAAENLELMGTVDEF</sequence>
<dbReference type="Proteomes" id="UP000018040">
    <property type="component" value="Unassembled WGS sequence"/>
</dbReference>
<name>V6U235_GIAIN</name>
<accession>V6U235</accession>
<proteinExistence type="predicted"/>
<protein>
    <submittedName>
        <fullName evidence="2">Uncharacterized protein</fullName>
    </submittedName>
</protein>
<keyword evidence="1" id="KW-0472">Membrane</keyword>
<evidence type="ECO:0000256" key="1">
    <source>
        <dbReference type="SAM" id="Phobius"/>
    </source>
</evidence>
<evidence type="ECO:0000313" key="3">
    <source>
        <dbReference type="Proteomes" id="UP000018040"/>
    </source>
</evidence>
<dbReference type="AlphaFoldDB" id="V6U235"/>
<comment type="caution">
    <text evidence="2">The sequence shown here is derived from an EMBL/GenBank/DDBJ whole genome shotgun (WGS) entry which is preliminary data.</text>
</comment>
<evidence type="ECO:0000313" key="2">
    <source>
        <dbReference type="EMBL" id="ESU43305.1"/>
    </source>
</evidence>
<dbReference type="EMBL" id="AHHH01000052">
    <property type="protein sequence ID" value="ESU43305.1"/>
    <property type="molecule type" value="Genomic_DNA"/>
</dbReference>
<reference evidence="2 3" key="2">
    <citation type="journal article" date="2013" name="Genome Biol. Evol.">
        <title>Genome sequencing of Giardia lamblia genotypes A2 and B isolates (DH and GS) and comparative analysis with the genomes of genotypes A1 and E (WB and Pig).</title>
        <authorList>
            <person name="Adam R.D."/>
            <person name="Dahlstrom E.W."/>
            <person name="Martens C.A."/>
            <person name="Bruno D.P."/>
            <person name="Barbian K.D."/>
            <person name="Ricklefs S.M."/>
            <person name="Hernandez M.M."/>
            <person name="Narla N.P."/>
            <person name="Patel R.B."/>
            <person name="Porcella S.F."/>
            <person name="Nash T.E."/>
        </authorList>
    </citation>
    <scope>NUCLEOTIDE SEQUENCE [LARGE SCALE GENOMIC DNA]</scope>
    <source>
        <strain evidence="2 3">GS</strain>
    </source>
</reference>